<evidence type="ECO:0000313" key="19">
    <source>
        <dbReference type="Proteomes" id="UP001152797"/>
    </source>
</evidence>
<organism evidence="17">
    <name type="scientific">Cladocopium goreaui</name>
    <dbReference type="NCBI Taxonomy" id="2562237"/>
    <lineage>
        <taxon>Eukaryota</taxon>
        <taxon>Sar</taxon>
        <taxon>Alveolata</taxon>
        <taxon>Dinophyceae</taxon>
        <taxon>Suessiales</taxon>
        <taxon>Symbiodiniaceae</taxon>
        <taxon>Cladocopium</taxon>
    </lineage>
</organism>
<dbReference type="OrthoDB" id="427470at2759"/>
<evidence type="ECO:0000256" key="12">
    <source>
        <dbReference type="ARBA" id="ARBA00023303"/>
    </source>
</evidence>
<feature type="transmembrane region" description="Helical" evidence="15">
    <location>
        <begin position="582"/>
        <end position="603"/>
    </location>
</feature>
<evidence type="ECO:0000256" key="15">
    <source>
        <dbReference type="SAM" id="Phobius"/>
    </source>
</evidence>
<evidence type="ECO:0000256" key="4">
    <source>
        <dbReference type="ARBA" id="ARBA00022673"/>
    </source>
</evidence>
<dbReference type="GO" id="GO:0098703">
    <property type="term" value="P:calcium ion import across plasma membrane"/>
    <property type="evidence" value="ECO:0007669"/>
    <property type="project" value="TreeGrafter"/>
</dbReference>
<evidence type="ECO:0000256" key="9">
    <source>
        <dbReference type="ARBA" id="ARBA00023065"/>
    </source>
</evidence>
<reference evidence="17" key="1">
    <citation type="submission" date="2022-10" db="EMBL/GenBank/DDBJ databases">
        <authorList>
            <person name="Chen Y."/>
            <person name="Dougan E. K."/>
            <person name="Chan C."/>
            <person name="Rhodes N."/>
            <person name="Thang M."/>
        </authorList>
    </citation>
    <scope>NUCLEOTIDE SEQUENCE</scope>
</reference>
<dbReference type="InterPro" id="IPR050599">
    <property type="entry name" value="VDCC_alpha-1_subunit"/>
</dbReference>
<comment type="caution">
    <text evidence="17">The sequence shown here is derived from an EMBL/GenBank/DDBJ whole genome shotgun (WGS) entry which is preliminary data.</text>
</comment>
<feature type="region of interest" description="Disordered" evidence="14">
    <location>
        <begin position="1"/>
        <end position="24"/>
    </location>
</feature>
<keyword evidence="10 15" id="KW-0472">Membrane</keyword>
<evidence type="ECO:0000259" key="16">
    <source>
        <dbReference type="Pfam" id="PF00520"/>
    </source>
</evidence>
<feature type="compositionally biased region" description="Polar residues" evidence="14">
    <location>
        <begin position="385"/>
        <end position="398"/>
    </location>
</feature>
<dbReference type="Gene3D" id="1.20.120.350">
    <property type="entry name" value="Voltage-gated potassium channels. Chain C"/>
    <property type="match status" value="1"/>
</dbReference>
<keyword evidence="12" id="KW-0407">Ion channel</keyword>
<dbReference type="EMBL" id="CAMXCT020003535">
    <property type="protein sequence ID" value="CAL1158336.1"/>
    <property type="molecule type" value="Genomic_DNA"/>
</dbReference>
<dbReference type="InterPro" id="IPR013783">
    <property type="entry name" value="Ig-like_fold"/>
</dbReference>
<reference evidence="18 19" key="2">
    <citation type="submission" date="2024-05" db="EMBL/GenBank/DDBJ databases">
        <authorList>
            <person name="Chen Y."/>
            <person name="Shah S."/>
            <person name="Dougan E. K."/>
            <person name="Thang M."/>
            <person name="Chan C."/>
        </authorList>
    </citation>
    <scope>NUCLEOTIDE SEQUENCE [LARGE SCALE GENOMIC DNA]</scope>
</reference>
<dbReference type="Gene3D" id="2.60.40.10">
    <property type="entry name" value="Immunoglobulins"/>
    <property type="match status" value="1"/>
</dbReference>
<gene>
    <name evidence="17" type="ORF">C1SCF055_LOCUS30720</name>
</gene>
<keyword evidence="9" id="KW-0406">Ion transport</keyword>
<keyword evidence="5 15" id="KW-0812">Transmembrane</keyword>
<accession>A0A9P1GBQ5</accession>
<evidence type="ECO:0000256" key="6">
    <source>
        <dbReference type="ARBA" id="ARBA00022837"/>
    </source>
</evidence>
<evidence type="ECO:0000256" key="5">
    <source>
        <dbReference type="ARBA" id="ARBA00022692"/>
    </source>
</evidence>
<evidence type="ECO:0000256" key="7">
    <source>
        <dbReference type="ARBA" id="ARBA00022882"/>
    </source>
</evidence>
<dbReference type="InterPro" id="IPR005821">
    <property type="entry name" value="Ion_trans_dom"/>
</dbReference>
<dbReference type="EMBL" id="CAMXCT030003535">
    <property type="protein sequence ID" value="CAL4792273.1"/>
    <property type="molecule type" value="Genomic_DNA"/>
</dbReference>
<dbReference type="PANTHER" id="PTHR45628">
    <property type="entry name" value="VOLTAGE-DEPENDENT CALCIUM CHANNEL TYPE A SUBUNIT ALPHA-1"/>
    <property type="match status" value="1"/>
</dbReference>
<dbReference type="GO" id="GO:0005891">
    <property type="term" value="C:voltage-gated calcium channel complex"/>
    <property type="evidence" value="ECO:0007669"/>
    <property type="project" value="TreeGrafter"/>
</dbReference>
<dbReference type="SUPFAM" id="SSF52047">
    <property type="entry name" value="RNI-like"/>
    <property type="match status" value="1"/>
</dbReference>
<evidence type="ECO:0000256" key="2">
    <source>
        <dbReference type="ARBA" id="ARBA00022448"/>
    </source>
</evidence>
<keyword evidence="6" id="KW-0106">Calcium</keyword>
<keyword evidence="3" id="KW-0109">Calcium transport</keyword>
<evidence type="ECO:0000256" key="13">
    <source>
        <dbReference type="SAM" id="Coils"/>
    </source>
</evidence>
<dbReference type="InterPro" id="IPR027359">
    <property type="entry name" value="Volt_channel_dom_sf"/>
</dbReference>
<keyword evidence="2" id="KW-0813">Transport</keyword>
<feature type="coiled-coil region" evidence="13">
    <location>
        <begin position="474"/>
        <end position="501"/>
    </location>
</feature>
<dbReference type="Proteomes" id="UP001152797">
    <property type="component" value="Unassembled WGS sequence"/>
</dbReference>
<dbReference type="Pfam" id="PF05345">
    <property type="entry name" value="He_PIG"/>
    <property type="match status" value="1"/>
</dbReference>
<protein>
    <submittedName>
        <fullName evidence="18">Tropomodulin-2</fullName>
    </submittedName>
</protein>
<name>A0A9P1GBQ5_9DINO</name>
<keyword evidence="13" id="KW-0175">Coiled coil</keyword>
<dbReference type="Pfam" id="PF00520">
    <property type="entry name" value="Ion_trans"/>
    <property type="match status" value="1"/>
</dbReference>
<evidence type="ECO:0000313" key="18">
    <source>
        <dbReference type="EMBL" id="CAL4792273.1"/>
    </source>
</evidence>
<dbReference type="Gene3D" id="1.10.287.70">
    <property type="match status" value="1"/>
</dbReference>
<dbReference type="GO" id="GO:0008331">
    <property type="term" value="F:high voltage-gated calcium channel activity"/>
    <property type="evidence" value="ECO:0007669"/>
    <property type="project" value="TreeGrafter"/>
</dbReference>
<evidence type="ECO:0000256" key="10">
    <source>
        <dbReference type="ARBA" id="ARBA00023136"/>
    </source>
</evidence>
<keyword evidence="8 15" id="KW-1133">Transmembrane helix</keyword>
<feature type="transmembrane region" description="Helical" evidence="15">
    <location>
        <begin position="615"/>
        <end position="633"/>
    </location>
</feature>
<proteinExistence type="predicted"/>
<keyword evidence="11" id="KW-0325">Glycoprotein</keyword>
<keyword evidence="4" id="KW-0107">Calcium channel</keyword>
<feature type="transmembrane region" description="Helical" evidence="15">
    <location>
        <begin position="678"/>
        <end position="710"/>
    </location>
</feature>
<comment type="subcellular location">
    <subcellularLocation>
        <location evidence="1">Membrane</location>
        <topology evidence="1">Multi-pass membrane protein</topology>
    </subcellularLocation>
</comment>
<evidence type="ECO:0000256" key="14">
    <source>
        <dbReference type="SAM" id="MobiDB-lite"/>
    </source>
</evidence>
<feature type="region of interest" description="Disordered" evidence="14">
    <location>
        <begin position="329"/>
        <end position="398"/>
    </location>
</feature>
<dbReference type="PANTHER" id="PTHR45628:SF7">
    <property type="entry name" value="VOLTAGE-DEPENDENT CALCIUM CHANNEL TYPE A SUBUNIT ALPHA-1"/>
    <property type="match status" value="1"/>
</dbReference>
<sequence>MSNNAPRATRAVLPSLPELQKKPVNPQTDGLELCKQAVALLVGDMRAEIQQAVGLLKSEAENATASKNPLATKLLGVADNLQNVEKDALGKMRELLTHSHWELGQRLDQQMQVNALMSDHLGASRDLTVDTVQRIEQSMKRLEVNMTREYGELRSELGKVKEIVVGVSAQVDSESQAVQSHSQQQTSDLEGRFLQQLSSVRSEVDAQITGSSEKLLGALGRLQDETLRGNEGITTIISMEKQLKSIADKITTEVSILQQQDDQHYVGLNESFDIKIAKQEQQLVALVQHSESTLSLPQDVNRLRRKVNEDVRLVLAEITRVQKALQVDYLPPTKGMRSGSRKLSDPHRDPHRRGSRDETDKDTQKAATVAIVQLAEPLDRAKPGSNGSTNGLSSQTSADFKDFKENVKLPPPKTSKFARLAQQASAASRAADLEADLLDDAPDSSEAEKRFRDFGIQAEALTKDNASQTDASWNELAMEKLRQEKKKKKKAANTKEEVVNQQRSRAANLTPIDKLKEKATAAAMKKQYNVFDYYRDEGCAQRIARHPFFDNLTILVVMANSVWLGVDADLNQEAILFNAHPAIIVGENFFCVYFTLEIIIRFMAFQRKLNAFKDFWFNFDCFLAILIIVETWVTPVMLLAAGGSSGLPEGTVLLRLIRLVRLVRLTRLTRLLRSFPELMIIVKGLTFAARSVCVFSLLWFIITYAFAIILRQLTEGSSIGDAFFKSVPESINSLLLPAVFGANADVINSITVGNPGLWPIMVFFMALVSVTIMYMLLGVLVDVIGAVASTEKQKIEITFIAAGVGQLREELEKLNIIPEAMELNQVDFQKLVLEPGIVRVMHESGVNVEVLAEMLDLVWEDAAKTSQNITFSDLVNMVLGMRGSNPATVKDCKEQIRVTNSLIKRCFGDLYDELDEKFQQMRTEIQNSLDNDADYDDEDYDVTQSAQFEVMDVEAVDLSHLGTLNSTGIRDLATHDLGGAVKFEVEPPLPPGLTLNPATGTISGQPVAAVAERSYCIKAIASTELVLRVDEPEVEEPEGDVVEKVSINEDFATQLEAVTQIENMLPEPPKIRGSYGDWMIWMVHRAHLDDPTLVDFNFGNMHMPPAHLEPRIAPKLVDAMGRNTHIEVLTLSNSNLQKAQGVELAGSLRKNQTVKSVNLERGVSEGDPHGDMDNPESSIEHLRFSHQKQMGQFFGRPTEEAVGQMMWRNESIVKLGFECDDAHWRNIIDRSLLRNNDFWRKRHAPPDPEALPTAEEHPLGHIRLLQVPEALSKEVLSKYPVLCEYLDNNLKMPTTLQLQNCAKNSGLQLSYTVAAPMIKEFRSWMIDKAVGQQVAVFDVFNTSIHGILRRWSSEHDNWAVEIGTEEGKRQGIGCTFRSSKDPAVSVSEQWVDWLRSGKQIGWAQSRAGA</sequence>
<dbReference type="InterPro" id="IPR032675">
    <property type="entry name" value="LRR_dom_sf"/>
</dbReference>
<evidence type="ECO:0000256" key="11">
    <source>
        <dbReference type="ARBA" id="ARBA00023180"/>
    </source>
</evidence>
<feature type="transmembrane region" description="Helical" evidence="15">
    <location>
        <begin position="762"/>
        <end position="788"/>
    </location>
</feature>
<feature type="domain" description="Ion transport" evidence="16">
    <location>
        <begin position="546"/>
        <end position="789"/>
    </location>
</feature>
<feature type="compositionally biased region" description="Basic and acidic residues" evidence="14">
    <location>
        <begin position="355"/>
        <end position="364"/>
    </location>
</feature>
<evidence type="ECO:0000256" key="8">
    <source>
        <dbReference type="ARBA" id="ARBA00022989"/>
    </source>
</evidence>
<evidence type="ECO:0000256" key="3">
    <source>
        <dbReference type="ARBA" id="ARBA00022568"/>
    </source>
</evidence>
<dbReference type="Gene3D" id="3.80.10.10">
    <property type="entry name" value="Ribonuclease Inhibitor"/>
    <property type="match status" value="1"/>
</dbReference>
<evidence type="ECO:0000256" key="1">
    <source>
        <dbReference type="ARBA" id="ARBA00004141"/>
    </source>
</evidence>
<keyword evidence="19" id="KW-1185">Reference proteome</keyword>
<evidence type="ECO:0000313" key="17">
    <source>
        <dbReference type="EMBL" id="CAI4004961.1"/>
    </source>
</evidence>
<dbReference type="EMBL" id="CAMXCT010003535">
    <property type="protein sequence ID" value="CAI4004961.1"/>
    <property type="molecule type" value="Genomic_DNA"/>
</dbReference>
<keyword evidence="7" id="KW-0851">Voltage-gated channel</keyword>
<dbReference type="SUPFAM" id="SSF81324">
    <property type="entry name" value="Voltage-gated potassium channels"/>
    <property type="match status" value="1"/>
</dbReference>